<dbReference type="InterPro" id="IPR011010">
    <property type="entry name" value="DNA_brk_join_enz"/>
</dbReference>
<organism evidence="3 4">
    <name type="scientific">Amycolatopsis albidoflavus</name>
    <dbReference type="NCBI Taxonomy" id="102226"/>
    <lineage>
        <taxon>Bacteria</taxon>
        <taxon>Bacillati</taxon>
        <taxon>Actinomycetota</taxon>
        <taxon>Actinomycetes</taxon>
        <taxon>Pseudonocardiales</taxon>
        <taxon>Pseudonocardiaceae</taxon>
        <taxon>Amycolatopsis</taxon>
    </lineage>
</organism>
<dbReference type="Proteomes" id="UP001597542">
    <property type="component" value="Unassembled WGS sequence"/>
</dbReference>
<evidence type="ECO:0000313" key="4">
    <source>
        <dbReference type="Proteomes" id="UP001597542"/>
    </source>
</evidence>
<dbReference type="EMBL" id="JBHUKQ010000014">
    <property type="protein sequence ID" value="MFD2483786.1"/>
    <property type="molecule type" value="Genomic_DNA"/>
</dbReference>
<evidence type="ECO:0000256" key="1">
    <source>
        <dbReference type="ARBA" id="ARBA00023125"/>
    </source>
</evidence>
<evidence type="ECO:0008006" key="5">
    <source>
        <dbReference type="Google" id="ProtNLM"/>
    </source>
</evidence>
<gene>
    <name evidence="3" type="ORF">ACFSUT_26145</name>
</gene>
<dbReference type="InterPro" id="IPR010998">
    <property type="entry name" value="Integrase_recombinase_N"/>
</dbReference>
<comment type="caution">
    <text evidence="3">The sequence shown here is derived from an EMBL/GenBank/DDBJ whole genome shotgun (WGS) entry which is preliminary data.</text>
</comment>
<dbReference type="SUPFAM" id="SSF56349">
    <property type="entry name" value="DNA breaking-rejoining enzymes"/>
    <property type="match status" value="1"/>
</dbReference>
<protein>
    <recommendedName>
        <fullName evidence="5">Integrase SAM-like N-terminal domain-containing protein</fullName>
    </recommendedName>
</protein>
<keyword evidence="1" id="KW-0238">DNA-binding</keyword>
<evidence type="ECO:0000313" key="3">
    <source>
        <dbReference type="EMBL" id="MFD2483786.1"/>
    </source>
</evidence>
<accession>A0ABW5I398</accession>
<evidence type="ECO:0000256" key="2">
    <source>
        <dbReference type="SAM" id="MobiDB-lite"/>
    </source>
</evidence>
<sequence length="190" mass="21704">MTAVEAPLEVREPDGIREFVSDWRTHLRAKNRADSTIDAYLDSMAMLVNCLDDEDISMVAPDIGRRELERYFEYLRQRPNFRAGESLSHSYIAKQEIVELSPFYKMEVPHLPDNYPTVFREKELKALLATTKGKAEQANGAHGRERLASGTRRRRRDLPAFVLGFRLAGEQFSRHRGVGDHGRDSAASQN</sequence>
<keyword evidence="4" id="KW-1185">Reference proteome</keyword>
<dbReference type="Gene3D" id="1.10.150.130">
    <property type="match status" value="1"/>
</dbReference>
<reference evidence="4" key="1">
    <citation type="journal article" date="2019" name="Int. J. Syst. Evol. Microbiol.">
        <title>The Global Catalogue of Microorganisms (GCM) 10K type strain sequencing project: providing services to taxonomists for standard genome sequencing and annotation.</title>
        <authorList>
            <consortium name="The Broad Institute Genomics Platform"/>
            <consortium name="The Broad Institute Genome Sequencing Center for Infectious Disease"/>
            <person name="Wu L."/>
            <person name="Ma J."/>
        </authorList>
    </citation>
    <scope>NUCLEOTIDE SEQUENCE [LARGE SCALE GENOMIC DNA]</scope>
    <source>
        <strain evidence="4">CGMCC 4.7638</strain>
    </source>
</reference>
<dbReference type="RefSeq" id="WP_344284191.1">
    <property type="nucleotide sequence ID" value="NZ_BAAAHV010000022.1"/>
</dbReference>
<name>A0ABW5I398_9PSEU</name>
<feature type="region of interest" description="Disordered" evidence="2">
    <location>
        <begin position="132"/>
        <end position="151"/>
    </location>
</feature>
<proteinExistence type="predicted"/>